<dbReference type="SMART" id="SM00487">
    <property type="entry name" value="DEXDc"/>
    <property type="match status" value="1"/>
</dbReference>
<dbReference type="InterPro" id="IPR027417">
    <property type="entry name" value="P-loop_NTPase"/>
</dbReference>
<feature type="domain" description="Helicase C-terminal" evidence="9">
    <location>
        <begin position="233"/>
        <end position="379"/>
    </location>
</feature>
<feature type="region of interest" description="Disordered" evidence="7">
    <location>
        <begin position="445"/>
        <end position="472"/>
    </location>
</feature>
<dbReference type="PROSITE" id="PS51192">
    <property type="entry name" value="HELICASE_ATP_BIND_1"/>
    <property type="match status" value="1"/>
</dbReference>
<dbReference type="Pfam" id="PF00271">
    <property type="entry name" value="Helicase_C"/>
    <property type="match status" value="1"/>
</dbReference>
<dbReference type="PANTHER" id="PTHR47959:SF1">
    <property type="entry name" value="ATP-DEPENDENT RNA HELICASE DBPA"/>
    <property type="match status" value="1"/>
</dbReference>
<feature type="compositionally biased region" description="Gly residues" evidence="7">
    <location>
        <begin position="550"/>
        <end position="562"/>
    </location>
</feature>
<dbReference type="GO" id="GO:0005829">
    <property type="term" value="C:cytosol"/>
    <property type="evidence" value="ECO:0007669"/>
    <property type="project" value="TreeGrafter"/>
</dbReference>
<feature type="region of interest" description="Disordered" evidence="7">
    <location>
        <begin position="531"/>
        <end position="589"/>
    </location>
</feature>
<name>A0A5C1YR66_9PROT</name>
<dbReference type="SMART" id="SM00490">
    <property type="entry name" value="HELICc"/>
    <property type="match status" value="1"/>
</dbReference>
<dbReference type="InterPro" id="IPR050079">
    <property type="entry name" value="DEAD_box_RNA_helicase"/>
</dbReference>
<dbReference type="PROSITE" id="PS00039">
    <property type="entry name" value="DEAD_ATP_HELICASE"/>
    <property type="match status" value="1"/>
</dbReference>
<dbReference type="Pfam" id="PF00270">
    <property type="entry name" value="DEAD"/>
    <property type="match status" value="1"/>
</dbReference>
<keyword evidence="3 6" id="KW-0347">Helicase</keyword>
<keyword evidence="4 6" id="KW-0067">ATP-binding</keyword>
<evidence type="ECO:0000313" key="11">
    <source>
        <dbReference type="Proteomes" id="UP000324536"/>
    </source>
</evidence>
<dbReference type="AlphaFoldDB" id="A0A5C1YR66"/>
<dbReference type="InterPro" id="IPR012677">
    <property type="entry name" value="Nucleotide-bd_a/b_plait_sf"/>
</dbReference>
<evidence type="ECO:0000256" key="4">
    <source>
        <dbReference type="ARBA" id="ARBA00022840"/>
    </source>
</evidence>
<organism evidence="10 11">
    <name type="scientific">Acetobacter vaccinii</name>
    <dbReference type="NCBI Taxonomy" id="2592655"/>
    <lineage>
        <taxon>Bacteria</taxon>
        <taxon>Pseudomonadati</taxon>
        <taxon>Pseudomonadota</taxon>
        <taxon>Alphaproteobacteria</taxon>
        <taxon>Acetobacterales</taxon>
        <taxon>Acetobacteraceae</taxon>
        <taxon>Acetobacter</taxon>
    </lineage>
</organism>
<evidence type="ECO:0000256" key="5">
    <source>
        <dbReference type="ARBA" id="ARBA00038437"/>
    </source>
</evidence>
<dbReference type="InterPro" id="IPR001650">
    <property type="entry name" value="Helicase_C-like"/>
</dbReference>
<keyword evidence="2 6" id="KW-0378">Hydrolase</keyword>
<dbReference type="RefSeq" id="WP_149278961.1">
    <property type="nucleotide sequence ID" value="NZ_CP043506.1"/>
</dbReference>
<dbReference type="PROSITE" id="PS51194">
    <property type="entry name" value="HELICASE_CTER"/>
    <property type="match status" value="1"/>
</dbReference>
<evidence type="ECO:0000256" key="3">
    <source>
        <dbReference type="ARBA" id="ARBA00022806"/>
    </source>
</evidence>
<evidence type="ECO:0000259" key="8">
    <source>
        <dbReference type="PROSITE" id="PS51192"/>
    </source>
</evidence>
<feature type="compositionally biased region" description="Basic and acidic residues" evidence="7">
    <location>
        <begin position="445"/>
        <end position="467"/>
    </location>
</feature>
<feature type="domain" description="Helicase ATP-binding" evidence="8">
    <location>
        <begin position="30"/>
        <end position="206"/>
    </location>
</feature>
<dbReference type="EMBL" id="CP043506">
    <property type="protein sequence ID" value="QEO17282.1"/>
    <property type="molecule type" value="Genomic_DNA"/>
</dbReference>
<evidence type="ECO:0000259" key="9">
    <source>
        <dbReference type="PROSITE" id="PS51194"/>
    </source>
</evidence>
<evidence type="ECO:0000256" key="6">
    <source>
        <dbReference type="RuleBase" id="RU000492"/>
    </source>
</evidence>
<evidence type="ECO:0000256" key="7">
    <source>
        <dbReference type="SAM" id="MobiDB-lite"/>
    </source>
</evidence>
<dbReference type="Proteomes" id="UP000324536">
    <property type="component" value="Chromosome"/>
</dbReference>
<dbReference type="InterPro" id="IPR000629">
    <property type="entry name" value="RNA-helicase_DEAD-box_CS"/>
</dbReference>
<dbReference type="InterPro" id="IPR044742">
    <property type="entry name" value="DEAD/DEAH_RhlB"/>
</dbReference>
<dbReference type="GO" id="GO:0003676">
    <property type="term" value="F:nucleic acid binding"/>
    <property type="evidence" value="ECO:0007669"/>
    <property type="project" value="InterPro"/>
</dbReference>
<proteinExistence type="inferred from homology"/>
<keyword evidence="11" id="KW-1185">Reference proteome</keyword>
<dbReference type="CDD" id="cd00268">
    <property type="entry name" value="DEADc"/>
    <property type="match status" value="1"/>
</dbReference>
<dbReference type="GO" id="GO:0005524">
    <property type="term" value="F:ATP binding"/>
    <property type="evidence" value="ECO:0007669"/>
    <property type="project" value="UniProtKB-KW"/>
</dbReference>
<dbReference type="Pfam" id="PF03880">
    <property type="entry name" value="DbpA"/>
    <property type="match status" value="1"/>
</dbReference>
<dbReference type="Gene3D" id="3.40.50.300">
    <property type="entry name" value="P-loop containing nucleotide triphosphate hydrolases"/>
    <property type="match status" value="2"/>
</dbReference>
<dbReference type="InterPro" id="IPR011545">
    <property type="entry name" value="DEAD/DEAH_box_helicase_dom"/>
</dbReference>
<accession>A0A5C1YR66</accession>
<dbReference type="KEGG" id="acek:FLP30_05670"/>
<evidence type="ECO:0000256" key="1">
    <source>
        <dbReference type="ARBA" id="ARBA00022741"/>
    </source>
</evidence>
<evidence type="ECO:0000313" key="10">
    <source>
        <dbReference type="EMBL" id="QEO17282.1"/>
    </source>
</evidence>
<comment type="similarity">
    <text evidence="5 6">Belongs to the DEAD box helicase family.</text>
</comment>
<protein>
    <submittedName>
        <fullName evidence="10">DEAD/DEAH box helicase</fullName>
    </submittedName>
</protein>
<dbReference type="InterPro" id="IPR005580">
    <property type="entry name" value="DbpA/CsdA_RNA-bd_dom"/>
</dbReference>
<gene>
    <name evidence="10" type="ORF">FLP30_05670</name>
</gene>
<dbReference type="PANTHER" id="PTHR47959">
    <property type="entry name" value="ATP-DEPENDENT RNA HELICASE RHLE-RELATED"/>
    <property type="match status" value="1"/>
</dbReference>
<dbReference type="OrthoDB" id="9805696at2"/>
<sequence length="589" mass="62776">MPFQNAPAPLARALAARGFAAPTSVQAAVLADEAKGRDLLVSARTGSGKTVAFGLTLADLLLNGGERCSFTTAPVALVVAPTRELALQVRSELDWLYAETGARTVSCVGGMEPRREARALSMGCHIVVGTPGRLCDHLKRGNLDLSQIKAVVLDEADEMLDLGFRDELETLLDATPKDRRTLLFSATIAREIASLARRYQHDALRLDTSGGNTPHTDITYRAVLADQPDMAGAVVNVLRLEEAQTAIVFCHTREAVRQLQGILTERGFSSVAISGDLGQNERSRAIDSLRHGQARVCVATDVAARGIDIPELGLVIHASLPSNPATLLHRSGRTGRAGRKGVCVLLVPPARRRVAERLFQAAKITAEWSGAPTRQAIAQADAERLLNAPVLAALPPEGEGASQELTERLLANHTPQQLATALVGLWSASLPEPVDVRVINADAARSRPMRDGAPAPRERERDRDRGPAMDGSWFRLSVGRADRADPKWLVPMLCKLGGIRKQDIGVIRIAGDHTLVEIANDKAQRFAECASATDPDEISIEPARAPQGGHSHGGGGAGGGAGRPANAERRPMKPRGGPSKAPSSRKRKG</sequence>
<keyword evidence="1 6" id="KW-0547">Nucleotide-binding</keyword>
<dbReference type="CDD" id="cd18787">
    <property type="entry name" value="SF2_C_DEAD"/>
    <property type="match status" value="1"/>
</dbReference>
<dbReference type="GO" id="GO:0016787">
    <property type="term" value="F:hydrolase activity"/>
    <property type="evidence" value="ECO:0007669"/>
    <property type="project" value="UniProtKB-KW"/>
</dbReference>
<dbReference type="CDD" id="cd12252">
    <property type="entry name" value="RRM_DbpA"/>
    <property type="match status" value="1"/>
</dbReference>
<dbReference type="InterPro" id="IPR014001">
    <property type="entry name" value="Helicase_ATP-bd"/>
</dbReference>
<reference evidence="10 11" key="1">
    <citation type="submission" date="2019-09" db="EMBL/GenBank/DDBJ databases">
        <title>Genome sequencing of strain KACC 21233.</title>
        <authorList>
            <person name="Heo J."/>
            <person name="Kim S.-J."/>
            <person name="Kim J.-S."/>
            <person name="Hong S.-B."/>
            <person name="Kwon S.-W."/>
        </authorList>
    </citation>
    <scope>NUCLEOTIDE SEQUENCE [LARGE SCALE GENOMIC DNA]</scope>
    <source>
        <strain evidence="10 11">KACC 21233</strain>
    </source>
</reference>
<dbReference type="GO" id="GO:0003724">
    <property type="term" value="F:RNA helicase activity"/>
    <property type="evidence" value="ECO:0007669"/>
    <property type="project" value="UniProtKB-ARBA"/>
</dbReference>
<dbReference type="Gene3D" id="3.30.70.330">
    <property type="match status" value="1"/>
</dbReference>
<evidence type="ECO:0000256" key="2">
    <source>
        <dbReference type="ARBA" id="ARBA00022801"/>
    </source>
</evidence>
<dbReference type="SUPFAM" id="SSF52540">
    <property type="entry name" value="P-loop containing nucleoside triphosphate hydrolases"/>
    <property type="match status" value="1"/>
</dbReference>